<feature type="region of interest" description="Disordered" evidence="1">
    <location>
        <begin position="150"/>
        <end position="174"/>
    </location>
</feature>
<evidence type="ECO:0000256" key="1">
    <source>
        <dbReference type="SAM" id="MobiDB-lite"/>
    </source>
</evidence>
<sequence length="314" mass="34852">MNSKHSNHSENMEEISSWRESYQMKFIFYLADDLSSTINPPENATMASPHSKTYTVAVRLSNTEEKPLTKHNLQVLSMSIPDLHQRITGSPQPFTFHKAYLQWDAVPRTCPGPQTSTPPKSSSPTHCTIPSKSSTPVQCIIPPKALRRSLGKPDITTHATPNKEDQPSCSVQENETTAPDWLKCDGSFIPGLSNKEWTTVSFENEEFVRCISPVAYTDNARDVAGRCNIADYTEYGQLVFSVDVDFLQRWSVEAGGEELTGPTAAAVVSDERMKQPQTPSSRRKTPRSKKRHSATTQRSSGASHATASRSPIRI</sequence>
<comment type="caution">
    <text evidence="2">The sequence shown here is derived from an EMBL/GenBank/DDBJ whole genome shotgun (WGS) entry which is preliminary data.</text>
</comment>
<keyword evidence="3" id="KW-1185">Reference proteome</keyword>
<feature type="compositionally biased region" description="Polar residues" evidence="1">
    <location>
        <begin position="294"/>
        <end position="314"/>
    </location>
</feature>
<dbReference type="EMBL" id="JADWDJ010000017">
    <property type="protein sequence ID" value="KAG5267797.1"/>
    <property type="molecule type" value="Genomic_DNA"/>
</dbReference>
<dbReference type="AlphaFoldDB" id="A0AAV6G158"/>
<feature type="compositionally biased region" description="Low complexity" evidence="1">
    <location>
        <begin position="113"/>
        <end position="128"/>
    </location>
</feature>
<proteinExistence type="predicted"/>
<feature type="region of interest" description="Disordered" evidence="1">
    <location>
        <begin position="265"/>
        <end position="314"/>
    </location>
</feature>
<organism evidence="2 3">
    <name type="scientific">Alosa alosa</name>
    <name type="common">allis shad</name>
    <dbReference type="NCBI Taxonomy" id="278164"/>
    <lineage>
        <taxon>Eukaryota</taxon>
        <taxon>Metazoa</taxon>
        <taxon>Chordata</taxon>
        <taxon>Craniata</taxon>
        <taxon>Vertebrata</taxon>
        <taxon>Euteleostomi</taxon>
        <taxon>Actinopterygii</taxon>
        <taxon>Neopterygii</taxon>
        <taxon>Teleostei</taxon>
        <taxon>Clupei</taxon>
        <taxon>Clupeiformes</taxon>
        <taxon>Clupeoidei</taxon>
        <taxon>Clupeidae</taxon>
        <taxon>Alosa</taxon>
    </lineage>
</organism>
<feature type="compositionally biased region" description="Basic residues" evidence="1">
    <location>
        <begin position="281"/>
        <end position="293"/>
    </location>
</feature>
<protein>
    <submittedName>
        <fullName evidence="2">Uncharacterized protein</fullName>
    </submittedName>
</protein>
<feature type="region of interest" description="Disordered" evidence="1">
    <location>
        <begin position="110"/>
        <end position="135"/>
    </location>
</feature>
<name>A0AAV6G158_9TELE</name>
<gene>
    <name evidence="2" type="ORF">AALO_G00225860</name>
</gene>
<evidence type="ECO:0000313" key="3">
    <source>
        <dbReference type="Proteomes" id="UP000823561"/>
    </source>
</evidence>
<reference evidence="2 3" key="1">
    <citation type="submission" date="2020-10" db="EMBL/GenBank/DDBJ databases">
        <title>Chromosome-scale genome assembly of the Allis shad, Alosa alosa.</title>
        <authorList>
            <person name="Margot Z."/>
            <person name="Christophe K."/>
            <person name="Cabau C."/>
            <person name="Louis A."/>
            <person name="Berthelot C."/>
            <person name="Parey E."/>
            <person name="Roest Crollius H."/>
            <person name="Montfort J."/>
            <person name="Robinson-Rechavi M."/>
            <person name="Bucao C."/>
            <person name="Bouchez O."/>
            <person name="Gislard M."/>
            <person name="Lluch J."/>
            <person name="Milhes M."/>
            <person name="Lampietro C."/>
            <person name="Lopez Roques C."/>
            <person name="Donnadieu C."/>
            <person name="Braasch I."/>
            <person name="Desvignes T."/>
            <person name="Postlethwait J."/>
            <person name="Bobe J."/>
            <person name="Guiguen Y."/>
        </authorList>
    </citation>
    <scope>NUCLEOTIDE SEQUENCE [LARGE SCALE GENOMIC DNA]</scope>
    <source>
        <strain evidence="2">M-15738</strain>
        <tissue evidence="2">Blood</tissue>
    </source>
</reference>
<accession>A0AAV6G158</accession>
<dbReference type="Proteomes" id="UP000823561">
    <property type="component" value="Chromosome 17"/>
</dbReference>
<evidence type="ECO:0000313" key="2">
    <source>
        <dbReference type="EMBL" id="KAG5267797.1"/>
    </source>
</evidence>